<feature type="transmembrane region" description="Helical" evidence="1">
    <location>
        <begin position="184"/>
        <end position="202"/>
    </location>
</feature>
<keyword evidence="3" id="KW-1185">Reference proteome</keyword>
<keyword evidence="1" id="KW-0472">Membrane</keyword>
<feature type="transmembrane region" description="Helical" evidence="1">
    <location>
        <begin position="208"/>
        <end position="226"/>
    </location>
</feature>
<keyword evidence="1" id="KW-1133">Transmembrane helix</keyword>
<protein>
    <submittedName>
        <fullName evidence="4">Glycosyl-4,4'-diaponeurosporenoate acyltransferase</fullName>
    </submittedName>
</protein>
<proteinExistence type="predicted"/>
<feature type="signal peptide" evidence="2">
    <location>
        <begin position="1"/>
        <end position="15"/>
    </location>
</feature>
<reference evidence="4" key="1">
    <citation type="submission" date="2016-11" db="UniProtKB">
        <authorList>
            <consortium name="WormBaseParasite"/>
        </authorList>
    </citation>
    <scope>IDENTIFICATION</scope>
</reference>
<evidence type="ECO:0000313" key="3">
    <source>
        <dbReference type="Proteomes" id="UP000095283"/>
    </source>
</evidence>
<sequence>MLIVLSVLFLSQVKPIENRYQMQSYVLKSRNLSSPVRYIQTTCTQYWQNFENERHFEPGEDVLKRTWHGLTYDFKRWKRRYQEVCVILKLYLLLGFKDNVITSFFRLFCNAFIFFISRRSSVLRLFYINKKMLNWRRIVYLQFLYQEEDDVIDHSNLEVDYNEFYDKIWPILVKRVPAFQTAKVRIDFILYSLICSIFLFLRGILEDLIYITLNFGILIVYFRGAMHSIAAGRAYSEKVFDGAYVNINLRRFDMRRIVKFEKLEEIYKA</sequence>
<feature type="transmembrane region" description="Helical" evidence="1">
    <location>
        <begin position="104"/>
        <end position="127"/>
    </location>
</feature>
<evidence type="ECO:0000256" key="2">
    <source>
        <dbReference type="SAM" id="SignalP"/>
    </source>
</evidence>
<organism evidence="3 4">
    <name type="scientific">Heterorhabditis bacteriophora</name>
    <name type="common">Entomopathogenic nematode worm</name>
    <dbReference type="NCBI Taxonomy" id="37862"/>
    <lineage>
        <taxon>Eukaryota</taxon>
        <taxon>Metazoa</taxon>
        <taxon>Ecdysozoa</taxon>
        <taxon>Nematoda</taxon>
        <taxon>Chromadorea</taxon>
        <taxon>Rhabditida</taxon>
        <taxon>Rhabditina</taxon>
        <taxon>Rhabditomorpha</taxon>
        <taxon>Strongyloidea</taxon>
        <taxon>Heterorhabditidae</taxon>
        <taxon>Heterorhabditis</taxon>
    </lineage>
</organism>
<evidence type="ECO:0000256" key="1">
    <source>
        <dbReference type="SAM" id="Phobius"/>
    </source>
</evidence>
<dbReference type="Proteomes" id="UP000095283">
    <property type="component" value="Unplaced"/>
</dbReference>
<keyword evidence="1" id="KW-0812">Transmembrane</keyword>
<keyword evidence="2" id="KW-0732">Signal</keyword>
<name>A0A1I7X9M2_HETBA</name>
<dbReference type="WBParaSite" id="Hba_14213">
    <property type="protein sequence ID" value="Hba_14213"/>
    <property type="gene ID" value="Hba_14213"/>
</dbReference>
<feature type="chain" id="PRO_5012836903" evidence="2">
    <location>
        <begin position="16"/>
        <end position="269"/>
    </location>
</feature>
<evidence type="ECO:0000313" key="4">
    <source>
        <dbReference type="WBParaSite" id="Hba_14213"/>
    </source>
</evidence>
<dbReference type="Gene3D" id="3.30.9.10">
    <property type="entry name" value="D-Amino Acid Oxidase, subunit A, domain 2"/>
    <property type="match status" value="1"/>
</dbReference>
<accession>A0A1I7X9M2</accession>
<dbReference type="AlphaFoldDB" id="A0A1I7X9M2"/>